<dbReference type="Gene3D" id="1.20.1050.50">
    <property type="entry name" value="Particulate methane monooxygenase subunit c2. Chain: C"/>
    <property type="match status" value="1"/>
</dbReference>
<evidence type="ECO:0000313" key="2">
    <source>
        <dbReference type="EMBL" id="MFC5861513.1"/>
    </source>
</evidence>
<dbReference type="Proteomes" id="UP001596091">
    <property type="component" value="Unassembled WGS sequence"/>
</dbReference>
<feature type="transmembrane region" description="Helical" evidence="1">
    <location>
        <begin position="180"/>
        <end position="197"/>
    </location>
</feature>
<feature type="transmembrane region" description="Helical" evidence="1">
    <location>
        <begin position="103"/>
        <end position="121"/>
    </location>
</feature>
<keyword evidence="3" id="KW-1185">Reference proteome</keyword>
<sequence length="395" mass="44283">MATTWTATQVSAAPGVRSHKSIPWYLWCVALAVTSVTVGAHWDVSWHRSIGRDTFWTPAHMAIYACGVLAAISCGYLVLFTTFRRPAELTSSSVKIFGFRAPLGAFIASWGGIAMLTSAPLDNWWHNAYGLDVKIVSPPHTLLMLGVFAVSVGTLFMLVSAMNRAELAGDHILGKHLQWLFLYVGGLMIVFQMFFRMEYTWDVYLHNSGAYQAVAIGIPTMFAILWLASRNRWACTWTTLIYTAFVEGAVLILPLFPAEPKLGPVFQQVTHLIPPKFPLLLIVPAILIDLLWSRTKEWKAWQTALVTGPVFVLSFVAVQWPFADFLMSSEAANRFFGTMYHDYSMPSTSFDVRRMFVRPEYGSDLATGLLLAILYAILSTWIGILVGRWLRNVQR</sequence>
<feature type="transmembrane region" description="Helical" evidence="1">
    <location>
        <begin position="235"/>
        <end position="256"/>
    </location>
</feature>
<feature type="transmembrane region" description="Helical" evidence="1">
    <location>
        <begin position="209"/>
        <end position="228"/>
    </location>
</feature>
<dbReference type="RefSeq" id="WP_263333541.1">
    <property type="nucleotide sequence ID" value="NZ_JAGSYH010000002.1"/>
</dbReference>
<reference evidence="3" key="1">
    <citation type="journal article" date="2019" name="Int. J. Syst. Evol. Microbiol.">
        <title>The Global Catalogue of Microorganisms (GCM) 10K type strain sequencing project: providing services to taxonomists for standard genome sequencing and annotation.</title>
        <authorList>
            <consortium name="The Broad Institute Genomics Platform"/>
            <consortium name="The Broad Institute Genome Sequencing Center for Infectious Disease"/>
            <person name="Wu L."/>
            <person name="Ma J."/>
        </authorList>
    </citation>
    <scope>NUCLEOTIDE SEQUENCE [LARGE SCALE GENOMIC DNA]</scope>
    <source>
        <strain evidence="3">JCM 4087</strain>
    </source>
</reference>
<feature type="transmembrane region" description="Helical" evidence="1">
    <location>
        <begin position="365"/>
        <end position="390"/>
    </location>
</feature>
<protein>
    <submittedName>
        <fullName evidence="2">Uncharacterized protein</fullName>
    </submittedName>
</protein>
<comment type="caution">
    <text evidence="2">The sequence shown here is derived from an EMBL/GenBank/DDBJ whole genome shotgun (WGS) entry which is preliminary data.</text>
</comment>
<gene>
    <name evidence="2" type="ORF">ACFPT7_04355</name>
</gene>
<dbReference type="EMBL" id="JBHSPH010000001">
    <property type="protein sequence ID" value="MFC5861513.1"/>
    <property type="molecule type" value="Genomic_DNA"/>
</dbReference>
<proteinExistence type="predicted"/>
<evidence type="ECO:0000256" key="1">
    <source>
        <dbReference type="SAM" id="Phobius"/>
    </source>
</evidence>
<evidence type="ECO:0000313" key="3">
    <source>
        <dbReference type="Proteomes" id="UP001596091"/>
    </source>
</evidence>
<feature type="transmembrane region" description="Helical" evidence="1">
    <location>
        <begin position="304"/>
        <end position="322"/>
    </location>
</feature>
<feature type="transmembrane region" description="Helical" evidence="1">
    <location>
        <begin position="276"/>
        <end position="292"/>
    </location>
</feature>
<feature type="transmembrane region" description="Helical" evidence="1">
    <location>
        <begin position="62"/>
        <end position="83"/>
    </location>
</feature>
<accession>A0ABW1EBS3</accession>
<name>A0ABW1EBS3_9BACT</name>
<organism evidence="2 3">
    <name type="scientific">Acidicapsa dinghuensis</name>
    <dbReference type="NCBI Taxonomy" id="2218256"/>
    <lineage>
        <taxon>Bacteria</taxon>
        <taxon>Pseudomonadati</taxon>
        <taxon>Acidobacteriota</taxon>
        <taxon>Terriglobia</taxon>
        <taxon>Terriglobales</taxon>
        <taxon>Acidobacteriaceae</taxon>
        <taxon>Acidicapsa</taxon>
    </lineage>
</organism>
<dbReference type="InterPro" id="IPR023349">
    <property type="entry name" value="NH3_CH4_mOase_C_sf"/>
</dbReference>
<feature type="transmembrane region" description="Helical" evidence="1">
    <location>
        <begin position="24"/>
        <end position="42"/>
    </location>
</feature>
<keyword evidence="1" id="KW-0812">Transmembrane</keyword>
<keyword evidence="1" id="KW-0472">Membrane</keyword>
<feature type="transmembrane region" description="Helical" evidence="1">
    <location>
        <begin position="141"/>
        <end position="159"/>
    </location>
</feature>
<keyword evidence="1" id="KW-1133">Transmembrane helix</keyword>